<evidence type="ECO:0008006" key="2">
    <source>
        <dbReference type="Google" id="ProtNLM"/>
    </source>
</evidence>
<proteinExistence type="predicted"/>
<comment type="caution">
    <text evidence="1">The sequence shown here is derived from an EMBL/GenBank/DDBJ whole genome shotgun (WGS) entry which is preliminary data.</text>
</comment>
<evidence type="ECO:0000313" key="1">
    <source>
        <dbReference type="EMBL" id="KKM08459.1"/>
    </source>
</evidence>
<sequence>MLKLASQELLSEIEPRKALYYYIKGHLHTTQRDNDQALEYHKQSLAILERYRMYSFLLPFLSNLMGLEYEDKGALDLAMDSHKRSLKLSNRSSLIIKITNGYSYRNIGQIYY</sequence>
<name>A0A0F9HZB0_9ZZZZ</name>
<dbReference type="InterPro" id="IPR011990">
    <property type="entry name" value="TPR-like_helical_dom_sf"/>
</dbReference>
<gene>
    <name evidence="1" type="ORF">LCGC14_1724210</name>
</gene>
<reference evidence="1" key="1">
    <citation type="journal article" date="2015" name="Nature">
        <title>Complex archaea that bridge the gap between prokaryotes and eukaryotes.</title>
        <authorList>
            <person name="Spang A."/>
            <person name="Saw J.H."/>
            <person name="Jorgensen S.L."/>
            <person name="Zaremba-Niedzwiedzka K."/>
            <person name="Martijn J."/>
            <person name="Lind A.E."/>
            <person name="van Eijk R."/>
            <person name="Schleper C."/>
            <person name="Guy L."/>
            <person name="Ettema T.J."/>
        </authorList>
    </citation>
    <scope>NUCLEOTIDE SEQUENCE</scope>
</reference>
<accession>A0A0F9HZB0</accession>
<dbReference type="Gene3D" id="1.25.40.10">
    <property type="entry name" value="Tetratricopeptide repeat domain"/>
    <property type="match status" value="1"/>
</dbReference>
<protein>
    <recommendedName>
        <fullName evidence="2">MalT-like TPR region domain-containing protein</fullName>
    </recommendedName>
</protein>
<dbReference type="AlphaFoldDB" id="A0A0F9HZB0"/>
<dbReference type="EMBL" id="LAZR01015560">
    <property type="protein sequence ID" value="KKM08459.1"/>
    <property type="molecule type" value="Genomic_DNA"/>
</dbReference>
<organism evidence="1">
    <name type="scientific">marine sediment metagenome</name>
    <dbReference type="NCBI Taxonomy" id="412755"/>
    <lineage>
        <taxon>unclassified sequences</taxon>
        <taxon>metagenomes</taxon>
        <taxon>ecological metagenomes</taxon>
    </lineage>
</organism>
<dbReference type="InterPro" id="IPR019734">
    <property type="entry name" value="TPR_rpt"/>
</dbReference>
<dbReference type="SMART" id="SM00028">
    <property type="entry name" value="TPR"/>
    <property type="match status" value="2"/>
</dbReference>
<dbReference type="SUPFAM" id="SSF48452">
    <property type="entry name" value="TPR-like"/>
    <property type="match status" value="1"/>
</dbReference>